<dbReference type="InterPro" id="IPR051781">
    <property type="entry name" value="Metallo-dep_Hydrolase"/>
</dbReference>
<dbReference type="Proteomes" id="UP000036520">
    <property type="component" value="Chromosome"/>
</dbReference>
<dbReference type="InterPro" id="IPR011059">
    <property type="entry name" value="Metal-dep_hydrolase_composite"/>
</dbReference>
<gene>
    <name evidence="2" type="ORF">CA2015_3088</name>
</gene>
<keyword evidence="2" id="KW-0378">Hydrolase</keyword>
<proteinExistence type="predicted"/>
<dbReference type="PANTHER" id="PTHR43135:SF3">
    <property type="entry name" value="ALPHA-D-RIBOSE 1-METHYLPHOSPHONATE 5-TRIPHOSPHATE DIPHOSPHATASE"/>
    <property type="match status" value="1"/>
</dbReference>
<organism evidence="2 3">
    <name type="scientific">Cyclobacterium amurskyense</name>
    <dbReference type="NCBI Taxonomy" id="320787"/>
    <lineage>
        <taxon>Bacteria</taxon>
        <taxon>Pseudomonadati</taxon>
        <taxon>Bacteroidota</taxon>
        <taxon>Cytophagia</taxon>
        <taxon>Cytophagales</taxon>
        <taxon>Cyclobacteriaceae</taxon>
        <taxon>Cyclobacterium</taxon>
    </lineage>
</organism>
<dbReference type="InterPro" id="IPR006680">
    <property type="entry name" value="Amidohydro-rel"/>
</dbReference>
<dbReference type="Gene3D" id="2.30.40.10">
    <property type="entry name" value="Urease, subunit C, domain 1"/>
    <property type="match status" value="1"/>
</dbReference>
<dbReference type="Gene3D" id="3.40.50.10910">
    <property type="entry name" value="Amidohydrolase"/>
    <property type="match status" value="1"/>
</dbReference>
<protein>
    <submittedName>
        <fullName evidence="2">Amidohydrolase</fullName>
    </submittedName>
</protein>
<sequence length="442" mass="48172">MTVIKDSRSLVMLICLGLMLFTGKVFSQNEANPSLLEINPPNGPSNDKVSAIVGVRLIDGLGGPAMENSTVVIKGNRIIEVGPKSQVKIPAGAEVTDGKGMSLLPGLVDSHFHSANNNKSLSTLLKNGVTTMRDPGHPIRFYQAQHFSTTQMPRVYVTGAHLDGYPGVYVQQATLVKDADHIRSQIGEYVENGASGIKIYFRLPLKYIETVVKTADFHKIPVVAHLELVDADDAILAGLKGIEHVTSFGTSIADPKDAEEFRNSVQEDSNNRRAGRYQLWSKIDLSSDRVKEVLALAAKNNVVLSPTLATFEKQFGDDGVKDYEAKGFKNMHDFVGMAHKAGVKIVTGSHNTGKYVKPGFAYQREMELLVAAGLSPLEVISSSTIINAEYFRTQERLGSIEKGKLADLILVEGNPSKDIKSMYSIKKVMLNGEWVENSGTID</sequence>
<dbReference type="AlphaFoldDB" id="A0A0H4PI09"/>
<dbReference type="InterPro" id="IPR032466">
    <property type="entry name" value="Metal_Hydrolase"/>
</dbReference>
<accession>A0A0H4PI09</accession>
<dbReference type="SUPFAM" id="SSF51556">
    <property type="entry name" value="Metallo-dependent hydrolases"/>
    <property type="match status" value="1"/>
</dbReference>
<dbReference type="Pfam" id="PF01979">
    <property type="entry name" value="Amidohydro_1"/>
    <property type="match status" value="1"/>
</dbReference>
<dbReference type="GO" id="GO:0016810">
    <property type="term" value="F:hydrolase activity, acting on carbon-nitrogen (but not peptide) bonds"/>
    <property type="evidence" value="ECO:0007669"/>
    <property type="project" value="InterPro"/>
</dbReference>
<dbReference type="Gene3D" id="1.20.58.520">
    <property type="entry name" value="Amidohydrolase"/>
    <property type="match status" value="1"/>
</dbReference>
<name>A0A0H4PI09_9BACT</name>
<dbReference type="STRING" id="320787.CA2015_3088"/>
<dbReference type="SUPFAM" id="SSF51338">
    <property type="entry name" value="Composite domain of metallo-dependent hydrolases"/>
    <property type="match status" value="1"/>
</dbReference>
<keyword evidence="3" id="KW-1185">Reference proteome</keyword>
<dbReference type="RefSeq" id="WP_084011805.1">
    <property type="nucleotide sequence ID" value="NZ_CP012040.1"/>
</dbReference>
<dbReference type="Gene3D" id="3.30.110.90">
    <property type="entry name" value="Amidohydrolase"/>
    <property type="match status" value="1"/>
</dbReference>
<dbReference type="EMBL" id="CP012040">
    <property type="protein sequence ID" value="AKP52488.1"/>
    <property type="molecule type" value="Genomic_DNA"/>
</dbReference>
<dbReference type="PANTHER" id="PTHR43135">
    <property type="entry name" value="ALPHA-D-RIBOSE 1-METHYLPHOSPHONATE 5-TRIPHOSPHATE DIPHOSPHATASE"/>
    <property type="match status" value="1"/>
</dbReference>
<feature type="domain" description="Amidohydrolase-related" evidence="1">
    <location>
        <begin position="103"/>
        <end position="435"/>
    </location>
</feature>
<dbReference type="KEGG" id="camu:CA2015_3088"/>
<reference evidence="2 3" key="1">
    <citation type="submission" date="2015-07" db="EMBL/GenBank/DDBJ databases">
        <authorList>
            <person name="Kim K.M."/>
        </authorList>
    </citation>
    <scope>NUCLEOTIDE SEQUENCE [LARGE SCALE GENOMIC DNA]</scope>
    <source>
        <strain evidence="2 3">KCTC 12363</strain>
    </source>
</reference>
<evidence type="ECO:0000259" key="1">
    <source>
        <dbReference type="Pfam" id="PF01979"/>
    </source>
</evidence>
<evidence type="ECO:0000313" key="2">
    <source>
        <dbReference type="EMBL" id="AKP52488.1"/>
    </source>
</evidence>
<evidence type="ECO:0000313" key="3">
    <source>
        <dbReference type="Proteomes" id="UP000036520"/>
    </source>
</evidence>
<dbReference type="OrthoDB" id="9797498at2"/>